<evidence type="ECO:0000313" key="4">
    <source>
        <dbReference type="Proteomes" id="UP001301769"/>
    </source>
</evidence>
<evidence type="ECO:0000313" key="3">
    <source>
        <dbReference type="EMBL" id="KAK4216445.1"/>
    </source>
</evidence>
<proteinExistence type="predicted"/>
<feature type="region of interest" description="Disordered" evidence="1">
    <location>
        <begin position="266"/>
        <end position="293"/>
    </location>
</feature>
<evidence type="ECO:0000259" key="2">
    <source>
        <dbReference type="Pfam" id="PF26640"/>
    </source>
</evidence>
<name>A0AAN7BD01_9PEZI</name>
<dbReference type="PANTHER" id="PTHR10622:SF12">
    <property type="entry name" value="HET DOMAIN-CONTAINING PROTEIN"/>
    <property type="match status" value="1"/>
</dbReference>
<reference evidence="3" key="1">
    <citation type="journal article" date="2023" name="Mol. Phylogenet. Evol.">
        <title>Genome-scale phylogeny and comparative genomics of the fungal order Sordariales.</title>
        <authorList>
            <person name="Hensen N."/>
            <person name="Bonometti L."/>
            <person name="Westerberg I."/>
            <person name="Brannstrom I.O."/>
            <person name="Guillou S."/>
            <person name="Cros-Aarteil S."/>
            <person name="Calhoun S."/>
            <person name="Haridas S."/>
            <person name="Kuo A."/>
            <person name="Mondo S."/>
            <person name="Pangilinan J."/>
            <person name="Riley R."/>
            <person name="LaButti K."/>
            <person name="Andreopoulos B."/>
            <person name="Lipzen A."/>
            <person name="Chen C."/>
            <person name="Yan M."/>
            <person name="Daum C."/>
            <person name="Ng V."/>
            <person name="Clum A."/>
            <person name="Steindorff A."/>
            <person name="Ohm R.A."/>
            <person name="Martin F."/>
            <person name="Silar P."/>
            <person name="Natvig D.O."/>
            <person name="Lalanne C."/>
            <person name="Gautier V."/>
            <person name="Ament-Velasquez S.L."/>
            <person name="Kruys A."/>
            <person name="Hutchinson M.I."/>
            <person name="Powell A.J."/>
            <person name="Barry K."/>
            <person name="Miller A.N."/>
            <person name="Grigoriev I.V."/>
            <person name="Debuchy R."/>
            <person name="Gladieux P."/>
            <person name="Hiltunen Thoren M."/>
            <person name="Johannesson H."/>
        </authorList>
    </citation>
    <scope>NUCLEOTIDE SEQUENCE</scope>
    <source>
        <strain evidence="3">PSN293</strain>
    </source>
</reference>
<keyword evidence="4" id="KW-1185">Reference proteome</keyword>
<feature type="domain" description="DUF8212" evidence="2">
    <location>
        <begin position="237"/>
        <end position="314"/>
    </location>
</feature>
<protein>
    <submittedName>
        <fullName evidence="3">HET-domain-containing protein</fullName>
    </submittedName>
</protein>
<accession>A0AAN7BD01</accession>
<comment type="caution">
    <text evidence="3">The sequence shown here is derived from an EMBL/GenBank/DDBJ whole genome shotgun (WGS) entry which is preliminary data.</text>
</comment>
<dbReference type="Pfam" id="PF26640">
    <property type="entry name" value="DUF8212"/>
    <property type="match status" value="1"/>
</dbReference>
<organism evidence="3 4">
    <name type="scientific">Rhypophila decipiens</name>
    <dbReference type="NCBI Taxonomy" id="261697"/>
    <lineage>
        <taxon>Eukaryota</taxon>
        <taxon>Fungi</taxon>
        <taxon>Dikarya</taxon>
        <taxon>Ascomycota</taxon>
        <taxon>Pezizomycotina</taxon>
        <taxon>Sordariomycetes</taxon>
        <taxon>Sordariomycetidae</taxon>
        <taxon>Sordariales</taxon>
        <taxon>Naviculisporaceae</taxon>
        <taxon>Rhypophila</taxon>
    </lineage>
</organism>
<sequence>MHFWILERPDKGRSLVYVISIYSQQYCSPHSISCHHETHRYNHTAAAPVLLSTRACKTCLTQVSPLSKGTRKLSKLAGWQEAPAYGMYAWVDTCCIDKSSSAELSEAINSMYRWYKEAAVCYAYISDIPHRPLQDSRWFTRGWTLQELIAPEEVEFYDSDRNHVGSKMDSKLLNQLSSITGIPKSVLDGQDSPFEYSVAYRMSWAASRQTTRVEDTAYCLLGIFGVHMPMIYGEGENAFRRLQEEIIKRVNDLTIFSWDHVAPTDPITSTGRSTGSSESSLASSTAPRIRLPGGLRQSSVDPLFASSPAAFGQGANSLLGDFWEFAVTNKGLVCNMMISVFFALDIEKQVYAVLLGDRIAGGYMSKMVLRKIGPGLYFRWADYSTAESPSSWRLESVEDELPGIRPSLPYHILVDPTTAYRARFAIFREEAIRIPISKGIELLNIAPSHLWDKTDRLFLKPDAYKHSRYKVSLLAEFEASVGQERVSIAVVCNYGVQYRYPVCKVGLGSKEFTDLISGPAHEMSLSYEDLTSRMPAIRTWGAWTYYEGSPKATHKYEISVSTEEVDVRCECAVNLVRVNSLVVEVEKKSV</sequence>
<reference evidence="3" key="2">
    <citation type="submission" date="2023-05" db="EMBL/GenBank/DDBJ databases">
        <authorList>
            <consortium name="Lawrence Berkeley National Laboratory"/>
            <person name="Steindorff A."/>
            <person name="Hensen N."/>
            <person name="Bonometti L."/>
            <person name="Westerberg I."/>
            <person name="Brannstrom I.O."/>
            <person name="Guillou S."/>
            <person name="Cros-Aarteil S."/>
            <person name="Calhoun S."/>
            <person name="Haridas S."/>
            <person name="Kuo A."/>
            <person name="Mondo S."/>
            <person name="Pangilinan J."/>
            <person name="Riley R."/>
            <person name="Labutti K."/>
            <person name="Andreopoulos B."/>
            <person name="Lipzen A."/>
            <person name="Chen C."/>
            <person name="Yanf M."/>
            <person name="Daum C."/>
            <person name="Ng V."/>
            <person name="Clum A."/>
            <person name="Ohm R."/>
            <person name="Martin F."/>
            <person name="Silar P."/>
            <person name="Natvig D."/>
            <person name="Lalanne C."/>
            <person name="Gautier V."/>
            <person name="Ament-Velasquez S.L."/>
            <person name="Kruys A."/>
            <person name="Hutchinson M.I."/>
            <person name="Powell A.J."/>
            <person name="Barry K."/>
            <person name="Miller A.N."/>
            <person name="Grigoriev I.V."/>
            <person name="Debuchy R."/>
            <person name="Gladieux P."/>
            <person name="Thoren M.H."/>
            <person name="Johannesson H."/>
        </authorList>
    </citation>
    <scope>NUCLEOTIDE SEQUENCE</scope>
    <source>
        <strain evidence="3">PSN293</strain>
    </source>
</reference>
<dbReference type="Proteomes" id="UP001301769">
    <property type="component" value="Unassembled WGS sequence"/>
</dbReference>
<dbReference type="EMBL" id="MU858068">
    <property type="protein sequence ID" value="KAK4216445.1"/>
    <property type="molecule type" value="Genomic_DNA"/>
</dbReference>
<gene>
    <name evidence="3" type="ORF">QBC37DRAFT_416761</name>
</gene>
<dbReference type="PANTHER" id="PTHR10622">
    <property type="entry name" value="HET DOMAIN-CONTAINING PROTEIN"/>
    <property type="match status" value="1"/>
</dbReference>
<evidence type="ECO:0000256" key="1">
    <source>
        <dbReference type="SAM" id="MobiDB-lite"/>
    </source>
</evidence>
<dbReference type="AlphaFoldDB" id="A0AAN7BD01"/>
<feature type="compositionally biased region" description="Low complexity" evidence="1">
    <location>
        <begin position="268"/>
        <end position="286"/>
    </location>
</feature>
<dbReference type="InterPro" id="IPR058525">
    <property type="entry name" value="DUF8212"/>
</dbReference>